<dbReference type="InterPro" id="IPR009057">
    <property type="entry name" value="Homeodomain-like_sf"/>
</dbReference>
<proteinExistence type="predicted"/>
<evidence type="ECO:0000313" key="5">
    <source>
        <dbReference type="EMBL" id="UWN56463.1"/>
    </source>
</evidence>
<dbReference type="InterPro" id="IPR018060">
    <property type="entry name" value="HTH_AraC"/>
</dbReference>
<dbReference type="EMBL" id="CP102294">
    <property type="protein sequence ID" value="UWN56463.1"/>
    <property type="molecule type" value="Genomic_DNA"/>
</dbReference>
<dbReference type="Pfam" id="PF12833">
    <property type="entry name" value="HTH_18"/>
    <property type="match status" value="1"/>
</dbReference>
<evidence type="ECO:0000256" key="3">
    <source>
        <dbReference type="ARBA" id="ARBA00023163"/>
    </source>
</evidence>
<gene>
    <name evidence="5" type="ORF">NQ491_07265</name>
</gene>
<evidence type="ECO:0000259" key="4">
    <source>
        <dbReference type="PROSITE" id="PS01124"/>
    </source>
</evidence>
<evidence type="ECO:0000256" key="2">
    <source>
        <dbReference type="ARBA" id="ARBA00023125"/>
    </source>
</evidence>
<organism evidence="5 6">
    <name type="scientific">Alistipes ihumii AP11</name>
    <dbReference type="NCBI Taxonomy" id="1211813"/>
    <lineage>
        <taxon>Bacteria</taxon>
        <taxon>Pseudomonadati</taxon>
        <taxon>Bacteroidota</taxon>
        <taxon>Bacteroidia</taxon>
        <taxon>Bacteroidales</taxon>
        <taxon>Rikenellaceae</taxon>
        <taxon>Alistipes</taxon>
    </lineage>
</organism>
<feature type="domain" description="HTH araC/xylS-type" evidence="4">
    <location>
        <begin position="205"/>
        <end position="303"/>
    </location>
</feature>
<keyword evidence="3" id="KW-0804">Transcription</keyword>
<keyword evidence="2" id="KW-0238">DNA-binding</keyword>
<dbReference type="SUPFAM" id="SSF46689">
    <property type="entry name" value="Homeodomain-like"/>
    <property type="match status" value="1"/>
</dbReference>
<name>A0ABY5UXV0_9BACT</name>
<keyword evidence="6" id="KW-1185">Reference proteome</keyword>
<dbReference type="PANTHER" id="PTHR43280">
    <property type="entry name" value="ARAC-FAMILY TRANSCRIPTIONAL REGULATOR"/>
    <property type="match status" value="1"/>
</dbReference>
<evidence type="ECO:0000313" key="6">
    <source>
        <dbReference type="Proteomes" id="UP001059295"/>
    </source>
</evidence>
<dbReference type="Proteomes" id="UP001059295">
    <property type="component" value="Chromosome"/>
</dbReference>
<keyword evidence="1" id="KW-0805">Transcription regulation</keyword>
<dbReference type="RefSeq" id="WP_019246273.1">
    <property type="nucleotide sequence ID" value="NZ_CAPH01000013.1"/>
</dbReference>
<accession>A0ABY5UXV0</accession>
<dbReference type="SMART" id="SM00342">
    <property type="entry name" value="HTH_ARAC"/>
    <property type="match status" value="1"/>
</dbReference>
<sequence>MKQAYWDWNLDLLWLSAENTAVHLNKEFILIDNFDESPEQANADLEFVNHPVKLSFTIAIFCLAGRMSVQINLQEFELRANDILIVLEGAIGEYRGMSDDTRIAVIAFASEYFQTALQTDATMSLQRRLYASPICHLTSAAMEETMAIYHLMKAKIAETDNPFRKGALLGYTQVLTYNAYKYLLAADSGDGKLKEKSGRQQELYTQFIEEVRQSYTKERSISYYAGRLCVTPKYLSQIVRKVSGRFAGDWITDYVILEAKALLKSRKYTIQQIADRLNFANQSFFGKYFKEKVGCSPSEYQKT</sequence>
<reference evidence="5" key="1">
    <citation type="journal article" date="2022" name="Cell">
        <title>Design, construction, and in vivo augmentation of a complex gut microbiome.</title>
        <authorList>
            <person name="Cheng A.G."/>
            <person name="Ho P.Y."/>
            <person name="Aranda-Diaz A."/>
            <person name="Jain S."/>
            <person name="Yu F.B."/>
            <person name="Meng X."/>
            <person name="Wang M."/>
            <person name="Iakiviak M."/>
            <person name="Nagashima K."/>
            <person name="Zhao A."/>
            <person name="Murugkar P."/>
            <person name="Patil A."/>
            <person name="Atabakhsh K."/>
            <person name="Weakley A."/>
            <person name="Yan J."/>
            <person name="Brumbaugh A.R."/>
            <person name="Higginbottom S."/>
            <person name="Dimas A."/>
            <person name="Shiver A.L."/>
            <person name="Deutschbauer A."/>
            <person name="Neff N."/>
            <person name="Sonnenburg J.L."/>
            <person name="Huang K.C."/>
            <person name="Fischbach M.A."/>
        </authorList>
    </citation>
    <scope>NUCLEOTIDE SEQUENCE</scope>
    <source>
        <strain evidence="5">AP11</strain>
    </source>
</reference>
<dbReference type="PANTHER" id="PTHR43280:SF32">
    <property type="entry name" value="TRANSCRIPTIONAL REGULATORY PROTEIN"/>
    <property type="match status" value="1"/>
</dbReference>
<dbReference type="GeneID" id="82891521"/>
<dbReference type="PROSITE" id="PS01124">
    <property type="entry name" value="HTH_ARAC_FAMILY_2"/>
    <property type="match status" value="1"/>
</dbReference>
<protein>
    <submittedName>
        <fullName evidence="5">Helix-turn-helix transcriptional regulator</fullName>
    </submittedName>
</protein>
<evidence type="ECO:0000256" key="1">
    <source>
        <dbReference type="ARBA" id="ARBA00023015"/>
    </source>
</evidence>
<dbReference type="Gene3D" id="1.10.10.60">
    <property type="entry name" value="Homeodomain-like"/>
    <property type="match status" value="1"/>
</dbReference>